<dbReference type="AlphaFoldDB" id="A0A091E1J5"/>
<name>A0A091E1J5_FUKDA</name>
<evidence type="ECO:0000313" key="2">
    <source>
        <dbReference type="EMBL" id="KFO36578.1"/>
    </source>
</evidence>
<sequence>MYARVLDELKAERECGMDIDISLWKLETSRYYMAIIDAPGHRDFITNMTTGASQASCAILIVAAGISTNGQNFAELKVKIDCCSGKKLEDGSKFLKSGDAAIIDMIGGIFFLVQEHILTHGGDAAPAAGLQQLHLEKLSLGITCILESSPGVTEVSIIEKAPAERHMISSWEQKINCMMPEDMKNFYLMTSGFHMLDEHIIPPGNMAVNSISKLTELHQSSVYSYSNAPTLADLEDHTYEANEDQPEKPHFDSQSVVFELNLCNRKRKVCLVYKTGEPALAQDTEVWYLDRALYRCFLTDTFTAHYRLLITHPGLPQWQYACTSYGIGPQAKQWFSLYNSSPTTQTCSQERPTPS</sequence>
<dbReference type="SUPFAM" id="SSF52540">
    <property type="entry name" value="P-loop containing nucleoside triphosphate hydrolases"/>
    <property type="match status" value="1"/>
</dbReference>
<dbReference type="PANTHER" id="PTHR31854:SF2">
    <property type="entry name" value="TUBULIN POLYGLUTAMYLASE COMPLEX SUBUNIT 2"/>
    <property type="match status" value="1"/>
</dbReference>
<dbReference type="InterPro" id="IPR000795">
    <property type="entry name" value="T_Tr_GTP-bd_dom"/>
</dbReference>
<evidence type="ECO:0000313" key="3">
    <source>
        <dbReference type="Proteomes" id="UP000028990"/>
    </source>
</evidence>
<reference evidence="2 3" key="1">
    <citation type="submission" date="2013-11" db="EMBL/GenBank/DDBJ databases">
        <title>The Damaraland mole rat (Fukomys damarensis) genome and evolution of African mole rats.</title>
        <authorList>
            <person name="Gladyshev V.N."/>
            <person name="Fang X."/>
        </authorList>
    </citation>
    <scope>NUCLEOTIDE SEQUENCE [LARGE SCALE GENOMIC DNA]</scope>
    <source>
        <tissue evidence="2">Liver</tissue>
    </source>
</reference>
<protein>
    <recommendedName>
        <fullName evidence="1">Tr-type G domain-containing protein</fullName>
    </recommendedName>
</protein>
<dbReference type="Proteomes" id="UP000028990">
    <property type="component" value="Unassembled WGS sequence"/>
</dbReference>
<dbReference type="Pfam" id="PF00009">
    <property type="entry name" value="GTP_EFTU"/>
    <property type="match status" value="1"/>
</dbReference>
<evidence type="ECO:0000259" key="1">
    <source>
        <dbReference type="Pfam" id="PF00009"/>
    </source>
</evidence>
<dbReference type="EMBL" id="KN121399">
    <property type="protein sequence ID" value="KFO36578.1"/>
    <property type="molecule type" value="Genomic_DNA"/>
</dbReference>
<dbReference type="PANTHER" id="PTHR31854">
    <property type="entry name" value="TUBULIN POLYGLUTAMYLASE COMPLEX SUBUNIT 2"/>
    <property type="match status" value="1"/>
</dbReference>
<dbReference type="InterPro" id="IPR027417">
    <property type="entry name" value="P-loop_NTPase"/>
</dbReference>
<dbReference type="PRINTS" id="PR00315">
    <property type="entry name" value="ELONGATNFCT"/>
</dbReference>
<dbReference type="InterPro" id="IPR039231">
    <property type="entry name" value="TPGS2"/>
</dbReference>
<dbReference type="GO" id="GO:0005525">
    <property type="term" value="F:GTP binding"/>
    <property type="evidence" value="ECO:0007669"/>
    <property type="project" value="InterPro"/>
</dbReference>
<gene>
    <name evidence="2" type="ORF">H920_02032</name>
</gene>
<organism evidence="2 3">
    <name type="scientific">Fukomys damarensis</name>
    <name type="common">Damaraland mole rat</name>
    <name type="synonym">Cryptomys damarensis</name>
    <dbReference type="NCBI Taxonomy" id="885580"/>
    <lineage>
        <taxon>Eukaryota</taxon>
        <taxon>Metazoa</taxon>
        <taxon>Chordata</taxon>
        <taxon>Craniata</taxon>
        <taxon>Vertebrata</taxon>
        <taxon>Euteleostomi</taxon>
        <taxon>Mammalia</taxon>
        <taxon>Eutheria</taxon>
        <taxon>Euarchontoglires</taxon>
        <taxon>Glires</taxon>
        <taxon>Rodentia</taxon>
        <taxon>Hystricomorpha</taxon>
        <taxon>Bathyergidae</taxon>
        <taxon>Fukomys</taxon>
    </lineage>
</organism>
<keyword evidence="3" id="KW-1185">Reference proteome</keyword>
<accession>A0A091E1J5</accession>
<dbReference type="GO" id="GO:0003924">
    <property type="term" value="F:GTPase activity"/>
    <property type="evidence" value="ECO:0007669"/>
    <property type="project" value="InterPro"/>
</dbReference>
<proteinExistence type="predicted"/>
<dbReference type="Gene3D" id="3.40.50.300">
    <property type="entry name" value="P-loop containing nucleotide triphosphate hydrolases"/>
    <property type="match status" value="1"/>
</dbReference>
<feature type="domain" description="Tr-type G" evidence="1">
    <location>
        <begin position="4"/>
        <end position="70"/>
    </location>
</feature>